<gene>
    <name evidence="4" type="ORF">ACFQ14_09815</name>
</gene>
<name>A0ABW3FG71_9HYPH</name>
<accession>A0ABW3FG71</accession>
<evidence type="ECO:0000313" key="5">
    <source>
        <dbReference type="Proteomes" id="UP001597101"/>
    </source>
</evidence>
<protein>
    <submittedName>
        <fullName evidence="4">DUF4174 domain-containing protein</fullName>
    </submittedName>
</protein>
<dbReference type="EMBL" id="JBHTJV010000009">
    <property type="protein sequence ID" value="MFD0916703.1"/>
    <property type="molecule type" value="Genomic_DNA"/>
</dbReference>
<evidence type="ECO:0000259" key="3">
    <source>
        <dbReference type="Pfam" id="PF13778"/>
    </source>
</evidence>
<keyword evidence="5" id="KW-1185">Reference proteome</keyword>
<evidence type="ECO:0000256" key="2">
    <source>
        <dbReference type="SAM" id="SignalP"/>
    </source>
</evidence>
<sequence>MKKVLASTFGAVLALSAVAANAAPLDALKWDKRVLILFDQSRSSASLDRQIDRLRERRPDVDERDMIVLVSAGNERAAIAMGYARLPNGIERTLRRFYKPAERGMTMILLGKDGSEKQRWNRTIDPQEIFDVIDSMPMRQREMSEEET</sequence>
<feature type="domain" description="DUF4174" evidence="3">
    <location>
        <begin position="24"/>
        <end position="142"/>
    </location>
</feature>
<dbReference type="Proteomes" id="UP001597101">
    <property type="component" value="Unassembled WGS sequence"/>
</dbReference>
<proteinExistence type="predicted"/>
<dbReference type="Pfam" id="PF13778">
    <property type="entry name" value="DUF4174"/>
    <property type="match status" value="1"/>
</dbReference>
<reference evidence="5" key="1">
    <citation type="journal article" date="2019" name="Int. J. Syst. Evol. Microbiol.">
        <title>The Global Catalogue of Microorganisms (GCM) 10K type strain sequencing project: providing services to taxonomists for standard genome sequencing and annotation.</title>
        <authorList>
            <consortium name="The Broad Institute Genomics Platform"/>
            <consortium name="The Broad Institute Genome Sequencing Center for Infectious Disease"/>
            <person name="Wu L."/>
            <person name="Ma J."/>
        </authorList>
    </citation>
    <scope>NUCLEOTIDE SEQUENCE [LARGE SCALE GENOMIC DNA]</scope>
    <source>
        <strain evidence="5">CCUG 60023</strain>
    </source>
</reference>
<feature type="chain" id="PRO_5046951215" evidence="2">
    <location>
        <begin position="23"/>
        <end position="148"/>
    </location>
</feature>
<evidence type="ECO:0000313" key="4">
    <source>
        <dbReference type="EMBL" id="MFD0916703.1"/>
    </source>
</evidence>
<organism evidence="4 5">
    <name type="scientific">Pseudahrensia aquimaris</name>
    <dbReference type="NCBI Taxonomy" id="744461"/>
    <lineage>
        <taxon>Bacteria</taxon>
        <taxon>Pseudomonadati</taxon>
        <taxon>Pseudomonadota</taxon>
        <taxon>Alphaproteobacteria</taxon>
        <taxon>Hyphomicrobiales</taxon>
        <taxon>Ahrensiaceae</taxon>
        <taxon>Pseudahrensia</taxon>
    </lineage>
</organism>
<dbReference type="RefSeq" id="WP_377212558.1">
    <property type="nucleotide sequence ID" value="NZ_JBHTJV010000009.1"/>
</dbReference>
<feature type="signal peptide" evidence="2">
    <location>
        <begin position="1"/>
        <end position="22"/>
    </location>
</feature>
<keyword evidence="1 2" id="KW-0732">Signal</keyword>
<dbReference type="InterPro" id="IPR025232">
    <property type="entry name" value="DUF4174"/>
</dbReference>
<comment type="caution">
    <text evidence="4">The sequence shown here is derived from an EMBL/GenBank/DDBJ whole genome shotgun (WGS) entry which is preliminary data.</text>
</comment>
<evidence type="ECO:0000256" key="1">
    <source>
        <dbReference type="ARBA" id="ARBA00022729"/>
    </source>
</evidence>